<dbReference type="Proteomes" id="UP000078162">
    <property type="component" value="Chromosome"/>
</dbReference>
<proteinExistence type="predicted"/>
<reference evidence="3" key="1">
    <citation type="submission" date="2016-03" db="EMBL/GenBank/DDBJ databases">
        <title>Culture-independent genomics supports pathogen discovery for uncultivable bacteria within the genus Chlamydia.</title>
        <authorList>
            <person name="Taylor-Brown A."/>
            <person name="Bachmann N.L."/>
            <person name="Borel N."/>
            <person name="Polkinghorne A."/>
        </authorList>
    </citation>
    <scope>NUCLEOTIDE SEQUENCE [LARGE SCALE GENOMIC DNA]</scope>
    <source>
        <strain evidence="3">2742-308</strain>
    </source>
</reference>
<dbReference type="EMBL" id="CP014639">
    <property type="protein sequence ID" value="ANH78533.1"/>
    <property type="molecule type" value="Genomic_DNA"/>
</dbReference>
<feature type="region of interest" description="Disordered" evidence="1">
    <location>
        <begin position="304"/>
        <end position="334"/>
    </location>
</feature>
<evidence type="ECO:0000256" key="1">
    <source>
        <dbReference type="SAM" id="MobiDB-lite"/>
    </source>
</evidence>
<protein>
    <submittedName>
        <fullName evidence="2">Uncharacterized protein</fullName>
    </submittedName>
</protein>
<feature type="region of interest" description="Disordered" evidence="1">
    <location>
        <begin position="1"/>
        <end position="46"/>
    </location>
</feature>
<gene>
    <name evidence="2" type="ORF">Cs308_0362</name>
</gene>
<sequence>MVNPVNPNPIDETRKAPPGDLSARGMQASAASRSEEAQKISEGAEASKVPSVGRWNFLGAARNALMNLLDKITKTTPTSPSKPTAPTFNDYKTQAKSAHETFMTSTSFNEVKAALISLQAAVAKMKSSASTEEEKAAVAKWESTLTQVKQVNTKLQEITKLSENTQALLPTLGTLSSPDLLQAAVLQAQKNTSAAMEKLQAMKKDPSLTPLPAIADAMTKQVETDSNAVVSGAQVVQDAYDAGQGALGTVQQAEVVNTPNNVQLAKDTIQKAEKVITTALSKYPDSPIVRQAQKLLEEAKARIKEVKPSDGSEVPSTGPAGSTTVGSSQQRGSSITETRISMLLSDAESEVASILMQGFRRMIEQFRTQNPDFKATVQELASQVGDVAGQQDTPMAKALTQAQQALQATLAGTTGDQQELTNVLGAIAIAAATSAGASTSVAGTIGSAVKQLYSATFSSKTNYNKTFTTGYQAYQAVNKVYAEANESTQNVISRTAIPSLSTSVPQTQRKEGRGRENLNQRMARDIVGSSRTFGDVYANTLVLQTVLEIIQGNPGANEEEIKQKLTATVTKAPQFGYPHVQLSNAAITNYVTKLESMFTEGSRTLAETKRLSFEERPLFIQQVLVNIGSLFAGYLLQ</sequence>
<dbReference type="PATRIC" id="fig|1806891.3.peg.353"/>
<dbReference type="RefSeq" id="WP_066481841.1">
    <property type="nucleotide sequence ID" value="NZ_CP014639.1"/>
</dbReference>
<name>A0A1A9HWQ7_9CHLA</name>
<dbReference type="KEGG" id="csaz:Cs308_0362"/>
<keyword evidence="3" id="KW-1185">Reference proteome</keyword>
<evidence type="ECO:0000313" key="3">
    <source>
        <dbReference type="Proteomes" id="UP000078162"/>
    </source>
</evidence>
<organism evidence="2 3">
    <name type="scientific">Candidatus Chlamydia sanziniae</name>
    <dbReference type="NCBI Taxonomy" id="1806891"/>
    <lineage>
        <taxon>Bacteria</taxon>
        <taxon>Pseudomonadati</taxon>
        <taxon>Chlamydiota</taxon>
        <taxon>Chlamydiia</taxon>
        <taxon>Chlamydiales</taxon>
        <taxon>Chlamydiaceae</taxon>
        <taxon>Chlamydia/Chlamydophila group</taxon>
        <taxon>Chlamydia</taxon>
    </lineage>
</organism>
<dbReference type="OrthoDB" id="19195at2"/>
<evidence type="ECO:0000313" key="2">
    <source>
        <dbReference type="EMBL" id="ANH78533.1"/>
    </source>
</evidence>
<feature type="compositionally biased region" description="Polar residues" evidence="1">
    <location>
        <begin position="319"/>
        <end position="334"/>
    </location>
</feature>
<accession>A0A1A9HWQ7</accession>
<dbReference type="AlphaFoldDB" id="A0A1A9HWQ7"/>
<dbReference type="STRING" id="1806891.Cs308_0362"/>